<evidence type="ECO:0000256" key="17">
    <source>
        <dbReference type="SAM" id="Phobius"/>
    </source>
</evidence>
<dbReference type="PROSITE" id="PS50268">
    <property type="entry name" value="CADHERIN_2"/>
    <property type="match status" value="13"/>
</dbReference>
<evidence type="ECO:0000256" key="15">
    <source>
        <dbReference type="PROSITE-ProRule" id="PRU00043"/>
    </source>
</evidence>
<dbReference type="GO" id="GO:0044331">
    <property type="term" value="P:cell-cell adhesion mediated by cadherin"/>
    <property type="evidence" value="ECO:0007669"/>
    <property type="project" value="TreeGrafter"/>
</dbReference>
<keyword evidence="20" id="KW-1185">Reference proteome</keyword>
<dbReference type="GO" id="GO:0007043">
    <property type="term" value="P:cell-cell junction assembly"/>
    <property type="evidence" value="ECO:0007669"/>
    <property type="project" value="TreeGrafter"/>
</dbReference>
<dbReference type="GO" id="GO:0000902">
    <property type="term" value="P:cell morphogenesis"/>
    <property type="evidence" value="ECO:0007669"/>
    <property type="project" value="TreeGrafter"/>
</dbReference>
<evidence type="ECO:0000256" key="2">
    <source>
        <dbReference type="ARBA" id="ARBA00022475"/>
    </source>
</evidence>
<dbReference type="PRINTS" id="PR00205">
    <property type="entry name" value="CADHERIN"/>
</dbReference>
<feature type="chain" id="PRO_5015120302" description="Cadherin-related family member 1" evidence="18">
    <location>
        <begin position="22"/>
        <end position="1903"/>
    </location>
</feature>
<feature type="compositionally biased region" description="Polar residues" evidence="16">
    <location>
        <begin position="1800"/>
        <end position="1812"/>
    </location>
</feature>
<keyword evidence="11" id="KW-0325">Glycoprotein</keyword>
<dbReference type="GO" id="GO:0016342">
    <property type="term" value="C:catenin complex"/>
    <property type="evidence" value="ECO:0007669"/>
    <property type="project" value="TreeGrafter"/>
</dbReference>
<gene>
    <name evidence="21" type="primary">LOC106168161</name>
</gene>
<proteinExistence type="predicted"/>
<evidence type="ECO:0000313" key="20">
    <source>
        <dbReference type="Proteomes" id="UP000085678"/>
    </source>
</evidence>
<feature type="domain" description="Cadherin" evidence="19">
    <location>
        <begin position="592"/>
        <end position="701"/>
    </location>
</feature>
<evidence type="ECO:0000256" key="1">
    <source>
        <dbReference type="ARBA" id="ARBA00004251"/>
    </source>
</evidence>
<dbReference type="GeneID" id="106168161"/>
<feature type="domain" description="Cadherin" evidence="19">
    <location>
        <begin position="1043"/>
        <end position="1148"/>
    </location>
</feature>
<dbReference type="SMART" id="SM00112">
    <property type="entry name" value="CA"/>
    <property type="match status" value="13"/>
</dbReference>
<dbReference type="KEGG" id="lak:106168161"/>
<dbReference type="InterPro" id="IPR039808">
    <property type="entry name" value="Cadherin"/>
</dbReference>
<keyword evidence="10" id="KW-0675">Receptor</keyword>
<reference evidence="21" key="2">
    <citation type="submission" date="2025-08" db="UniProtKB">
        <authorList>
            <consortium name="RefSeq"/>
        </authorList>
    </citation>
    <scope>IDENTIFICATION</scope>
</reference>
<evidence type="ECO:0000256" key="18">
    <source>
        <dbReference type="SAM" id="SignalP"/>
    </source>
</evidence>
<feature type="domain" description="Cadherin" evidence="19">
    <location>
        <begin position="934"/>
        <end position="1041"/>
    </location>
</feature>
<evidence type="ECO:0000256" key="10">
    <source>
        <dbReference type="ARBA" id="ARBA00023170"/>
    </source>
</evidence>
<dbReference type="FunFam" id="2.60.40.60:FF:000020">
    <property type="entry name" value="Dachsous cadherin-related 1b"/>
    <property type="match status" value="3"/>
</dbReference>
<accession>A0A2R2MKY7</accession>
<dbReference type="InParanoid" id="A0A2R2MKY7"/>
<dbReference type="GO" id="GO:0016339">
    <property type="term" value="P:calcium-dependent cell-cell adhesion via plasma membrane cell adhesion molecules"/>
    <property type="evidence" value="ECO:0007669"/>
    <property type="project" value="TreeGrafter"/>
</dbReference>
<dbReference type="FunFam" id="2.60.40.60:FF:000015">
    <property type="entry name" value="FAT atypical cadherin 1"/>
    <property type="match status" value="1"/>
</dbReference>
<keyword evidence="2" id="KW-1003">Cell membrane</keyword>
<keyword evidence="4 18" id="KW-0732">Signal</keyword>
<dbReference type="GO" id="GO:0016477">
    <property type="term" value="P:cell migration"/>
    <property type="evidence" value="ECO:0007669"/>
    <property type="project" value="TreeGrafter"/>
</dbReference>
<feature type="domain" description="Cadherin" evidence="19">
    <location>
        <begin position="238"/>
        <end position="363"/>
    </location>
</feature>
<dbReference type="GO" id="GO:0034332">
    <property type="term" value="P:adherens junction organization"/>
    <property type="evidence" value="ECO:0007669"/>
    <property type="project" value="TreeGrafter"/>
</dbReference>
<dbReference type="Pfam" id="PF00028">
    <property type="entry name" value="Cadherin"/>
    <property type="match status" value="11"/>
</dbReference>
<evidence type="ECO:0000256" key="3">
    <source>
        <dbReference type="ARBA" id="ARBA00022692"/>
    </source>
</evidence>
<evidence type="ECO:0000256" key="14">
    <source>
        <dbReference type="ARBA" id="ARBA00044335"/>
    </source>
</evidence>
<feature type="domain" description="Cadherin" evidence="19">
    <location>
        <begin position="810"/>
        <end position="916"/>
    </location>
</feature>
<reference evidence="21" key="1">
    <citation type="journal article" date="2015" name="Nat. Commun.">
        <title>The Lingula genome provides insights into brachiopod evolution and the origin of phosphate biomineralization.</title>
        <authorList>
            <person name="Luo Y.J."/>
            <person name="Takeuchi T."/>
            <person name="Koyanagi R."/>
            <person name="Yamada L."/>
            <person name="Kanda M."/>
            <person name="Khalturina M."/>
            <person name="Fujie M."/>
            <person name="Yamasaki S.I."/>
            <person name="Endo K."/>
            <person name="Satoh N."/>
        </authorList>
    </citation>
    <scope>NUCLEOTIDE SEQUENCE</scope>
</reference>
<feature type="domain" description="Cadherin" evidence="19">
    <location>
        <begin position="364"/>
        <end position="481"/>
    </location>
</feature>
<keyword evidence="6 15" id="KW-0106">Calcium</keyword>
<dbReference type="PANTHER" id="PTHR24027">
    <property type="entry name" value="CADHERIN-23"/>
    <property type="match status" value="1"/>
</dbReference>
<feature type="domain" description="Cadherin" evidence="19">
    <location>
        <begin position="1257"/>
        <end position="1368"/>
    </location>
</feature>
<keyword evidence="8 17" id="KW-1133">Transmembrane helix</keyword>
<feature type="domain" description="Cadherin" evidence="19">
    <location>
        <begin position="27"/>
        <end position="130"/>
    </location>
</feature>
<feature type="domain" description="Cadherin" evidence="19">
    <location>
        <begin position="1373"/>
        <end position="1484"/>
    </location>
</feature>
<dbReference type="OrthoDB" id="6510378at2759"/>
<sequence>METRIHIFTFILASALVAVETNSPPQFTAPSILVIKEDRPKGSVVGTLRATDSDGDSLTFSVSASGSDFNLVQVSRTPGNAVSNITLKSQLNYETVTQFDVGFTVSDGVNRLTRTVTVYVVNVNDNKPLFTTALYTRNIPENTPINSWILNVTATDPDYGPPTYYFYDSKTGSISQNVSKFKIDQATGEVTLIASLDYEKKTTYQLEVVAKDQYGWNSNISTIVINVEDIGDQPPIFEKPTYAATIPEDTPVGTEVLRVFAQDGDRGLAIKNKICYSFVNGSALTSSYEDFRIGRSNGSILIGRKLDRDKPDVIQKGGVFQLTVKAQEYDPTNDCSSINSTIDGTEATLYITVQDVNDETPTFGQSVYYATVEEQLKGIPITLNNSDITVTDLDLGDNGTFELYVTKNGQNYSAFSVTPRRSVNEAIVIVRVENATAVDFEKTRSVTFQIVAKETQTAERRTSNATIVLTVLDRNDNPPVFADPEHIAFILENSPNGTHVITITATDEDTASNFSDITYSLQGGSNSFAINSTSGMVYVSCGSPKECQKQLDFEKTSIYYMTVEATDGRGLKGTTQLEVVLNDTNDNTPSFTQNKYSGVVKENSTTFEREIQVQATDEDSGLNGKVYYNITGGDPLRNFTINTTTGIISLASPLNYEAMPRNSDGWFHLNVTATDWGSPPLSDMVQVDIEVVDENDNDPVFVNKSYTAEIYENATTGDTVLQVNATDLDKPGDPNSIIIYRIESGGMDKFRIEPNSGKIKVEKGARFDRETLDVYNLTVLALDRGTPQRSASCSAIVHILDVNDEPPLFPMPEARAEVSENASIGHIVYTYNASDLDKNSYLRYSLLESSNYQSWFGIHSNNGSVYVKNTLNRENQSDVTLTVRVEDQNAFHPRPQTATATLVITLMDYNDNAPEFIESPPANFTKNMTQNMTVQYMYTVQVNESATTGQQGSRVVTLKAKDADQGQRVNFTIVNNTDKFEVNPLTGDVTLKIPLDREQRPEEQFQAIAVDIPSSNTGPPLTSTATVVVIVMDTNDNDPVWVSDMPSSASVPENATVNTPVLTVNATDLDDGDYGNVTYIIESGDNGKFRIDRNTGVITVAGQLDRENKSTFSLNIEARDNLGHAPSRKIQTQITVHITDINDENPKFSQKSYSFLVEEDKGESYVIATITANDRDQAGTDNSRLTYTVVPDSGNGTELFAINNTTGAVHPKAVLNGKQGFFYMTILATDHGSIPLNNSTEVEIEVTDINDHKPKFPWKSITISVNESFPVDGNITTVKATDLDLGENGRVSYRLLNNSVSYQESYETFKIDPETGVLRTKKELDRETVNQYTVRVEAYDHAPLGKALSSQVDVIILILDINDHEPTFDREKYPMPSITKYVEENKKGARVFSNLKADDEDVAAVICYWIVEGNKTLFEVNYTNSKANISLKTNMSLDREKTARYTLVVEASNDCANEPTTKNKDAQVVIEVQVQDVNDNPPTFNKHLFTAGITKEVEPPATILELKNEVVDRDIGNNSRVQFYMVPGSMNISSDLKQKIGSKNPFLVDLSGNVKSDMYFESDMFGYVDFFVYVNDSGGYNDKAKVSIYLIGSSQQIKIVLPGTPDEVRLKKRELEEYLSNITGAIINVDKFVEHDPTGSSSSNLKIDRTDVYVHAIQRDTKQVLSSDALVGVLEANLDQLTAFYKRFGVHEVTKITPEEPPVEGLAEPLRMALLITALVLLLLLLILIGMFFTARRKYKRKLKAATAYAYNTNDNGLNHVDLVPGTNLHTFEGTNPLFGQQMENAWPDGEEADADSHSESTGSESDTNSLDDNVIEAKEINGYDNKALTIDLYDDFDTNISPAQVAKSDMFLQAALNEHDATKMDKNDLNHTSGQTPYQEGQMKFDPKAGTVVINGMQTTDI</sequence>
<dbReference type="FunFam" id="2.60.40.60:FF:000098">
    <property type="entry name" value="cadherin-23 isoform X1"/>
    <property type="match status" value="1"/>
</dbReference>
<feature type="signal peptide" evidence="18">
    <location>
        <begin position="1"/>
        <end position="21"/>
    </location>
</feature>
<dbReference type="PROSITE" id="PS00232">
    <property type="entry name" value="CADHERIN_1"/>
    <property type="match status" value="7"/>
</dbReference>
<evidence type="ECO:0000259" key="19">
    <source>
        <dbReference type="PROSITE" id="PS50268"/>
    </source>
</evidence>
<keyword evidence="5" id="KW-0677">Repeat</keyword>
<dbReference type="PANTHER" id="PTHR24027:SF413">
    <property type="entry name" value="CADHERIN RELATED FAMILY MEMBER 1"/>
    <property type="match status" value="1"/>
</dbReference>
<dbReference type="GO" id="GO:0045296">
    <property type="term" value="F:cadherin binding"/>
    <property type="evidence" value="ECO:0007669"/>
    <property type="project" value="TreeGrafter"/>
</dbReference>
<evidence type="ECO:0000256" key="5">
    <source>
        <dbReference type="ARBA" id="ARBA00022737"/>
    </source>
</evidence>
<evidence type="ECO:0000313" key="21">
    <source>
        <dbReference type="RefSeq" id="XP_023930865.1"/>
    </source>
</evidence>
<keyword evidence="7" id="KW-0130">Cell adhesion</keyword>
<evidence type="ECO:0000256" key="6">
    <source>
        <dbReference type="ARBA" id="ARBA00022837"/>
    </source>
</evidence>
<dbReference type="GO" id="GO:0007156">
    <property type="term" value="P:homophilic cell adhesion via plasma membrane adhesion molecules"/>
    <property type="evidence" value="ECO:0007669"/>
    <property type="project" value="InterPro"/>
</dbReference>
<dbReference type="FunCoup" id="A0A2R2MKY7">
    <property type="interactions" value="12"/>
</dbReference>
<dbReference type="STRING" id="7574.A0A2R2MKY7"/>
<feature type="transmembrane region" description="Helical" evidence="17">
    <location>
        <begin position="1712"/>
        <end position="1734"/>
    </location>
</feature>
<dbReference type="RefSeq" id="XP_023930865.1">
    <property type="nucleotide sequence ID" value="XM_024075097.1"/>
</dbReference>
<evidence type="ECO:0000256" key="9">
    <source>
        <dbReference type="ARBA" id="ARBA00023136"/>
    </source>
</evidence>
<dbReference type="CDD" id="cd11304">
    <property type="entry name" value="Cadherin_repeat"/>
    <property type="match status" value="11"/>
</dbReference>
<dbReference type="InterPro" id="IPR020894">
    <property type="entry name" value="Cadherin_CS"/>
</dbReference>
<name>A0A2R2MKY7_LINAN</name>
<dbReference type="FunFam" id="2.60.40.60:FF:000092">
    <property type="entry name" value="Protocadherin 8"/>
    <property type="match status" value="2"/>
</dbReference>
<feature type="domain" description="Cadherin" evidence="19">
    <location>
        <begin position="131"/>
        <end position="237"/>
    </location>
</feature>
<feature type="domain" description="Cadherin" evidence="19">
    <location>
        <begin position="1149"/>
        <end position="1256"/>
    </location>
</feature>
<dbReference type="FunFam" id="2.60.40.60:FF:000002">
    <property type="entry name" value="Protocadherin alpha 2"/>
    <property type="match status" value="1"/>
</dbReference>
<dbReference type="InterPro" id="IPR015919">
    <property type="entry name" value="Cadherin-like_sf"/>
</dbReference>
<dbReference type="GO" id="GO:0005509">
    <property type="term" value="F:calcium ion binding"/>
    <property type="evidence" value="ECO:0007669"/>
    <property type="project" value="UniProtKB-UniRule"/>
</dbReference>
<dbReference type="Gene3D" id="2.60.40.60">
    <property type="entry name" value="Cadherins"/>
    <property type="match status" value="14"/>
</dbReference>
<dbReference type="SUPFAM" id="SSF49313">
    <property type="entry name" value="Cadherin-like"/>
    <property type="match status" value="14"/>
</dbReference>
<comment type="subcellular location">
    <subcellularLocation>
        <location evidence="1">Cell membrane</location>
        <topology evidence="1">Single-pass type I membrane protein</topology>
    </subcellularLocation>
</comment>
<protein>
    <recommendedName>
        <fullName evidence="12">Cadherin-related family member 1</fullName>
    </recommendedName>
    <alternativeName>
        <fullName evidence="13">Photoreceptor cadherin</fullName>
    </alternativeName>
    <alternativeName>
        <fullName evidence="14">Protocadherin-21</fullName>
    </alternativeName>
</protein>
<organism evidence="20 21">
    <name type="scientific">Lingula anatina</name>
    <name type="common">Brachiopod</name>
    <name type="synonym">Lingula unguis</name>
    <dbReference type="NCBI Taxonomy" id="7574"/>
    <lineage>
        <taxon>Eukaryota</taxon>
        <taxon>Metazoa</taxon>
        <taxon>Spiralia</taxon>
        <taxon>Lophotrochozoa</taxon>
        <taxon>Brachiopoda</taxon>
        <taxon>Linguliformea</taxon>
        <taxon>Lingulata</taxon>
        <taxon>Lingulida</taxon>
        <taxon>Linguloidea</taxon>
        <taxon>Lingulidae</taxon>
        <taxon>Lingula</taxon>
    </lineage>
</organism>
<dbReference type="GO" id="GO:0005912">
    <property type="term" value="C:adherens junction"/>
    <property type="evidence" value="ECO:0007669"/>
    <property type="project" value="TreeGrafter"/>
</dbReference>
<feature type="region of interest" description="Disordered" evidence="16">
    <location>
        <begin position="1781"/>
        <end position="1812"/>
    </location>
</feature>
<keyword evidence="3 17" id="KW-0812">Transmembrane</keyword>
<evidence type="ECO:0000256" key="12">
    <source>
        <dbReference type="ARBA" id="ARBA00044073"/>
    </source>
</evidence>
<evidence type="ECO:0000256" key="16">
    <source>
        <dbReference type="SAM" id="MobiDB-lite"/>
    </source>
</evidence>
<dbReference type="Proteomes" id="UP000085678">
    <property type="component" value="Unplaced"/>
</dbReference>
<keyword evidence="9 17" id="KW-0472">Membrane</keyword>
<dbReference type="InterPro" id="IPR002126">
    <property type="entry name" value="Cadherin-like_dom"/>
</dbReference>
<evidence type="ECO:0000256" key="11">
    <source>
        <dbReference type="ARBA" id="ARBA00023180"/>
    </source>
</evidence>
<dbReference type="GO" id="GO:0008013">
    <property type="term" value="F:beta-catenin binding"/>
    <property type="evidence" value="ECO:0007669"/>
    <property type="project" value="TreeGrafter"/>
</dbReference>
<feature type="domain" description="Cadherin" evidence="19">
    <location>
        <begin position="702"/>
        <end position="809"/>
    </location>
</feature>
<evidence type="ECO:0000256" key="8">
    <source>
        <dbReference type="ARBA" id="ARBA00022989"/>
    </source>
</evidence>
<evidence type="ECO:0000256" key="4">
    <source>
        <dbReference type="ARBA" id="ARBA00022729"/>
    </source>
</evidence>
<evidence type="ECO:0000256" key="13">
    <source>
        <dbReference type="ARBA" id="ARBA00044253"/>
    </source>
</evidence>
<evidence type="ECO:0000256" key="7">
    <source>
        <dbReference type="ARBA" id="ARBA00022889"/>
    </source>
</evidence>
<feature type="domain" description="Cadherin" evidence="19">
    <location>
        <begin position="482"/>
        <end position="591"/>
    </location>
</feature>